<evidence type="ECO:0000256" key="2">
    <source>
        <dbReference type="ARBA" id="ARBA00022896"/>
    </source>
</evidence>
<evidence type="ECO:0000313" key="5">
    <source>
        <dbReference type="Proteomes" id="UP000075243"/>
    </source>
</evidence>
<keyword evidence="1" id="KW-0479">Metal-binding</keyword>
<dbReference type="OMA" id="CDYSRWP"/>
<evidence type="ECO:0000256" key="1">
    <source>
        <dbReference type="ARBA" id="ARBA00022723"/>
    </source>
</evidence>
<dbReference type="STRING" id="3821.A0A151T018"/>
<dbReference type="Gene3D" id="2.60.120.330">
    <property type="entry name" value="B-lactam Antibiotic, Isopenicillin N Synthase, Chain"/>
    <property type="match status" value="1"/>
</dbReference>
<dbReference type="InterPro" id="IPR027443">
    <property type="entry name" value="IPNS-like_sf"/>
</dbReference>
<dbReference type="GO" id="GO:0031418">
    <property type="term" value="F:L-ascorbic acid binding"/>
    <property type="evidence" value="ECO:0007669"/>
    <property type="project" value="UniProtKB-KW"/>
</dbReference>
<evidence type="ECO:0000256" key="3">
    <source>
        <dbReference type="ARBA" id="ARBA00023004"/>
    </source>
</evidence>
<keyword evidence="2" id="KW-0847">Vitamin C</keyword>
<dbReference type="SUPFAM" id="SSF51197">
    <property type="entry name" value="Clavaminate synthase-like"/>
    <property type="match status" value="1"/>
</dbReference>
<dbReference type="AlphaFoldDB" id="A0A151T018"/>
<sequence>MGLACKLLLEVFSEAMGLEKEAVKKASVDMEQKIVVNFHPKCPQPVLTLGLKRHTITLWLQYLSNGRFKSADHQAVVNSSCSHLSIATFQNPAQEGQVFNVGLGFFPILKVEEGEKAVVEEPISFAEMYRRKRSNLEIAKLKMLAKEKQLQNYYFLPTRHTVDKASCCLLSSYRHRATGDFPSILRDKSIFMMHKKSSQHNS</sequence>
<keyword evidence="5" id="KW-1185">Reference proteome</keyword>
<dbReference type="PANTHER" id="PTHR47991">
    <property type="entry name" value="OXOGLUTARATE/IRON-DEPENDENT DIOXYGENASE"/>
    <property type="match status" value="1"/>
</dbReference>
<dbReference type="GO" id="GO:0046872">
    <property type="term" value="F:metal ion binding"/>
    <property type="evidence" value="ECO:0007669"/>
    <property type="project" value="UniProtKB-KW"/>
</dbReference>
<gene>
    <name evidence="4" type="ORF">KK1_022801</name>
</gene>
<keyword evidence="3" id="KW-0408">Iron</keyword>
<dbReference type="EMBL" id="CM003611">
    <property type="protein sequence ID" value="KYP60396.1"/>
    <property type="molecule type" value="Genomic_DNA"/>
</dbReference>
<reference evidence="4 5" key="1">
    <citation type="journal article" date="2012" name="Nat. Biotechnol.">
        <title>Draft genome sequence of pigeonpea (Cajanus cajan), an orphan legume crop of resource-poor farmers.</title>
        <authorList>
            <person name="Varshney R.K."/>
            <person name="Chen W."/>
            <person name="Li Y."/>
            <person name="Bharti A.K."/>
            <person name="Saxena R.K."/>
            <person name="Schlueter J.A."/>
            <person name="Donoghue M.T."/>
            <person name="Azam S."/>
            <person name="Fan G."/>
            <person name="Whaley A.M."/>
            <person name="Farmer A.D."/>
            <person name="Sheridan J."/>
            <person name="Iwata A."/>
            <person name="Tuteja R."/>
            <person name="Penmetsa R.V."/>
            <person name="Wu W."/>
            <person name="Upadhyaya H.D."/>
            <person name="Yang S.P."/>
            <person name="Shah T."/>
            <person name="Saxena K.B."/>
            <person name="Michael T."/>
            <person name="McCombie W.R."/>
            <person name="Yang B."/>
            <person name="Zhang G."/>
            <person name="Yang H."/>
            <person name="Wang J."/>
            <person name="Spillane C."/>
            <person name="Cook D.R."/>
            <person name="May G.D."/>
            <person name="Xu X."/>
            <person name="Jackson S.A."/>
        </authorList>
    </citation>
    <scope>NUCLEOTIDE SEQUENCE [LARGE SCALE GENOMIC DNA]</scope>
    <source>
        <strain evidence="5">cv. Asha</strain>
    </source>
</reference>
<dbReference type="Proteomes" id="UP000075243">
    <property type="component" value="Chromosome 9"/>
</dbReference>
<accession>A0A151T018</accession>
<evidence type="ECO:0000313" key="4">
    <source>
        <dbReference type="EMBL" id="KYP60396.1"/>
    </source>
</evidence>
<proteinExistence type="predicted"/>
<name>A0A151T018_CAJCA</name>
<organism evidence="4 5">
    <name type="scientific">Cajanus cajan</name>
    <name type="common">Pigeon pea</name>
    <name type="synonym">Cajanus indicus</name>
    <dbReference type="NCBI Taxonomy" id="3821"/>
    <lineage>
        <taxon>Eukaryota</taxon>
        <taxon>Viridiplantae</taxon>
        <taxon>Streptophyta</taxon>
        <taxon>Embryophyta</taxon>
        <taxon>Tracheophyta</taxon>
        <taxon>Spermatophyta</taxon>
        <taxon>Magnoliopsida</taxon>
        <taxon>eudicotyledons</taxon>
        <taxon>Gunneridae</taxon>
        <taxon>Pentapetalae</taxon>
        <taxon>rosids</taxon>
        <taxon>fabids</taxon>
        <taxon>Fabales</taxon>
        <taxon>Fabaceae</taxon>
        <taxon>Papilionoideae</taxon>
        <taxon>50 kb inversion clade</taxon>
        <taxon>NPAAA clade</taxon>
        <taxon>indigoferoid/millettioid clade</taxon>
        <taxon>Phaseoleae</taxon>
        <taxon>Cajanus</taxon>
    </lineage>
</organism>
<protein>
    <submittedName>
        <fullName evidence="4">Naringenin,2-oxoglutarate 3-dioxygenase</fullName>
    </submittedName>
</protein>
<dbReference type="Gramene" id="C.cajan_22145.t">
    <property type="protein sequence ID" value="C.cajan_22145.t"/>
    <property type="gene ID" value="C.cajan_22145"/>
</dbReference>
<dbReference type="InterPro" id="IPR050295">
    <property type="entry name" value="Plant_2OG-oxidoreductases"/>
</dbReference>